<dbReference type="EMBL" id="CP042437">
    <property type="protein sequence ID" value="QEC79305.1"/>
    <property type="molecule type" value="Genomic_DNA"/>
</dbReference>
<proteinExistence type="predicted"/>
<dbReference type="Proteomes" id="UP000321362">
    <property type="component" value="Chromosome"/>
</dbReference>
<dbReference type="KEGG" id="mgk:FSB76_26390"/>
<keyword evidence="1" id="KW-0812">Transmembrane</keyword>
<organism evidence="2 3">
    <name type="scientific">Mucilaginibacter ginsenosidivorax</name>
    <dbReference type="NCBI Taxonomy" id="862126"/>
    <lineage>
        <taxon>Bacteria</taxon>
        <taxon>Pseudomonadati</taxon>
        <taxon>Bacteroidota</taxon>
        <taxon>Sphingobacteriia</taxon>
        <taxon>Sphingobacteriales</taxon>
        <taxon>Sphingobacteriaceae</taxon>
        <taxon>Mucilaginibacter</taxon>
    </lineage>
</organism>
<reference evidence="2 3" key="1">
    <citation type="journal article" date="2013" name="J. Microbiol.">
        <title>Mucilaginibacter ginsenosidivorax sp. nov., with ginsenoside converting activity isolated from sediment.</title>
        <authorList>
            <person name="Kim J.K."/>
            <person name="Choi T.E."/>
            <person name="Liu Q.M."/>
            <person name="Park H.Y."/>
            <person name="Yi T.H."/>
            <person name="Yoon M.H."/>
            <person name="Kim S.C."/>
            <person name="Im W.T."/>
        </authorList>
    </citation>
    <scope>NUCLEOTIDE SEQUENCE [LARGE SCALE GENOMIC DNA]</scope>
    <source>
        <strain evidence="2 3">KHI28</strain>
    </source>
</reference>
<dbReference type="OrthoDB" id="783374at2"/>
<evidence type="ECO:0000313" key="2">
    <source>
        <dbReference type="EMBL" id="QEC79305.1"/>
    </source>
</evidence>
<keyword evidence="1" id="KW-0472">Membrane</keyword>
<name>A0A5B8W8M2_9SPHI</name>
<feature type="transmembrane region" description="Helical" evidence="1">
    <location>
        <begin position="243"/>
        <end position="266"/>
    </location>
</feature>
<evidence type="ECO:0000256" key="1">
    <source>
        <dbReference type="SAM" id="Phobius"/>
    </source>
</evidence>
<evidence type="ECO:0008006" key="4">
    <source>
        <dbReference type="Google" id="ProtNLM"/>
    </source>
</evidence>
<dbReference type="RefSeq" id="WP_147058773.1">
    <property type="nucleotide sequence ID" value="NZ_CP042437.1"/>
</dbReference>
<sequence>MGLLSPYYHINQAAGITIDIAQDGSYTINCCQVSTDHKQLTIEKKLGVKDDAEGLAKKLDNKIPIALNLSGKGILTKQVTAASGDEQQDMAKIIPNLNVDDFYLQQFTSNDQLFVSLVRKTLADHWINILEQQGFTILMLSLGPFATSHMLNQLNVYESDVVFNGIQINRDAALNWTAVQYSPAFVAPFILKIGTEPIDQQLIMPYAAAFQLVLADKLEPVKAKVDATDARYLQIIGTKKLKVTGALILGVFFILLLLNFVTLSWLNSENSRLDGQASLSANSNSDMQVLTEQIKAKEALLKDMGWDGGFNKARLIDQLAALLPGEVTLKEIAINPADINNKDSRGQHFLDRRIKLSGNSQQVIAVNEWIARIKTLKWVKGAGLDNFEFDNDQNTGKFNIIINY</sequence>
<keyword evidence="1" id="KW-1133">Transmembrane helix</keyword>
<evidence type="ECO:0000313" key="3">
    <source>
        <dbReference type="Proteomes" id="UP000321362"/>
    </source>
</evidence>
<accession>A0A5B8W8M2</accession>
<keyword evidence="3" id="KW-1185">Reference proteome</keyword>
<protein>
    <recommendedName>
        <fullName evidence="4">PilN domain-containing protein</fullName>
    </recommendedName>
</protein>
<gene>
    <name evidence="2" type="ORF">FSB76_26390</name>
</gene>
<dbReference type="AlphaFoldDB" id="A0A5B8W8M2"/>